<feature type="region of interest" description="Disordered" evidence="5">
    <location>
        <begin position="167"/>
        <end position="202"/>
    </location>
</feature>
<dbReference type="SMART" id="SM00112">
    <property type="entry name" value="CA"/>
    <property type="match status" value="1"/>
</dbReference>
<dbReference type="PROSITE" id="PS50268">
    <property type="entry name" value="CADHERIN_2"/>
    <property type="match status" value="1"/>
</dbReference>
<dbReference type="AlphaFoldDB" id="A0A918S0P1"/>
<evidence type="ECO:0000256" key="1">
    <source>
        <dbReference type="ARBA" id="ARBA00004370"/>
    </source>
</evidence>
<accession>A0A918S0P1</accession>
<reference evidence="7" key="1">
    <citation type="journal article" date="2014" name="Int. J. Syst. Evol. Microbiol.">
        <title>Complete genome sequence of Corynebacterium casei LMG S-19264T (=DSM 44701T), isolated from a smear-ripened cheese.</title>
        <authorList>
            <consortium name="US DOE Joint Genome Institute (JGI-PGF)"/>
            <person name="Walter F."/>
            <person name="Albersmeier A."/>
            <person name="Kalinowski J."/>
            <person name="Ruckert C."/>
        </authorList>
    </citation>
    <scope>NUCLEOTIDE SEQUENCE</scope>
    <source>
        <strain evidence="7">KCTC 32437</strain>
    </source>
</reference>
<dbReference type="InterPro" id="IPR015919">
    <property type="entry name" value="Cadherin-like_sf"/>
</dbReference>
<keyword evidence="2" id="KW-0677">Repeat</keyword>
<proteinExistence type="predicted"/>
<dbReference type="GO" id="GO:0045296">
    <property type="term" value="F:cadherin binding"/>
    <property type="evidence" value="ECO:0007669"/>
    <property type="project" value="TreeGrafter"/>
</dbReference>
<dbReference type="InterPro" id="IPR039808">
    <property type="entry name" value="Cadherin"/>
</dbReference>
<dbReference type="EMBL" id="BMZE01000001">
    <property type="protein sequence ID" value="GHA18330.1"/>
    <property type="molecule type" value="Genomic_DNA"/>
</dbReference>
<dbReference type="GO" id="GO:0008013">
    <property type="term" value="F:beta-catenin binding"/>
    <property type="evidence" value="ECO:0007669"/>
    <property type="project" value="TreeGrafter"/>
</dbReference>
<sequence length="317" mass="33009">MASIQGIYIALFGRPADPTGLAYYNGVTNNGADLSAIGDLSSSAEYQDRFTGMTSEEIVNSIYQSLFERDAEPEGLAFYTALLEESSANINTIAIQILDGAQNEDLATINAKIAAAEIFTANLDLQAEVDAYQGDFAAQVGRDFINEVDADDEGTSDEADAAILRLFPDQGQGPGGGAGGGGGGGAPDSGAGPDTQDPVLTSGTTASIAENSAADTLVYTATATDNRAIDRFEISGTDAADFAIDEDTGAVTINSSPDFETKDSYTFDVTVFDLAGNSDTQEVTISITDVPEPKTMSSASMTPTRRLPTGRRAQPSR</sequence>
<keyword evidence="4" id="KW-0472">Membrane</keyword>
<dbReference type="Proteomes" id="UP000646579">
    <property type="component" value="Unassembled WGS sequence"/>
</dbReference>
<organism evidence="7 8">
    <name type="scientific">Devosia pacifica</name>
    <dbReference type="NCBI Taxonomy" id="1335967"/>
    <lineage>
        <taxon>Bacteria</taxon>
        <taxon>Pseudomonadati</taxon>
        <taxon>Pseudomonadota</taxon>
        <taxon>Alphaproteobacteria</taxon>
        <taxon>Hyphomicrobiales</taxon>
        <taxon>Devosiaceae</taxon>
        <taxon>Devosia</taxon>
    </lineage>
</organism>
<dbReference type="GO" id="GO:0016342">
    <property type="term" value="C:catenin complex"/>
    <property type="evidence" value="ECO:0007669"/>
    <property type="project" value="TreeGrafter"/>
</dbReference>
<dbReference type="RefSeq" id="WP_189424287.1">
    <property type="nucleotide sequence ID" value="NZ_BMZE01000001.1"/>
</dbReference>
<gene>
    <name evidence="7" type="ORF">GCM10007989_12030</name>
</gene>
<dbReference type="Gene3D" id="2.60.40.60">
    <property type="entry name" value="Cadherins"/>
    <property type="match status" value="1"/>
</dbReference>
<feature type="region of interest" description="Disordered" evidence="5">
    <location>
        <begin position="289"/>
        <end position="317"/>
    </location>
</feature>
<evidence type="ECO:0000259" key="6">
    <source>
        <dbReference type="PROSITE" id="PS50268"/>
    </source>
</evidence>
<feature type="compositionally biased region" description="Gly residues" evidence="5">
    <location>
        <begin position="172"/>
        <end position="187"/>
    </location>
</feature>
<evidence type="ECO:0000256" key="5">
    <source>
        <dbReference type="SAM" id="MobiDB-lite"/>
    </source>
</evidence>
<dbReference type="CDD" id="cd11304">
    <property type="entry name" value="Cadherin_repeat"/>
    <property type="match status" value="1"/>
</dbReference>
<evidence type="ECO:0000313" key="7">
    <source>
        <dbReference type="EMBL" id="GHA18330.1"/>
    </source>
</evidence>
<evidence type="ECO:0000313" key="8">
    <source>
        <dbReference type="Proteomes" id="UP000646579"/>
    </source>
</evidence>
<dbReference type="Pfam" id="PF00028">
    <property type="entry name" value="Cadherin"/>
    <property type="match status" value="1"/>
</dbReference>
<dbReference type="GO" id="GO:0005509">
    <property type="term" value="F:calcium ion binding"/>
    <property type="evidence" value="ECO:0007669"/>
    <property type="project" value="InterPro"/>
</dbReference>
<evidence type="ECO:0000256" key="4">
    <source>
        <dbReference type="ARBA" id="ARBA00023136"/>
    </source>
</evidence>
<dbReference type="InterPro" id="IPR025282">
    <property type="entry name" value="DUF4214"/>
</dbReference>
<keyword evidence="8" id="KW-1185">Reference proteome</keyword>
<dbReference type="InterPro" id="IPR002126">
    <property type="entry name" value="Cadherin-like_dom"/>
</dbReference>
<name>A0A918S0P1_9HYPH</name>
<feature type="domain" description="Cadherin" evidence="6">
    <location>
        <begin position="200"/>
        <end position="295"/>
    </location>
</feature>
<comment type="caution">
    <text evidence="7">The sequence shown here is derived from an EMBL/GenBank/DDBJ whole genome shotgun (WGS) entry which is preliminary data.</text>
</comment>
<dbReference type="PANTHER" id="PTHR24027">
    <property type="entry name" value="CADHERIN-23"/>
    <property type="match status" value="1"/>
</dbReference>
<dbReference type="PANTHER" id="PTHR24027:SF438">
    <property type="entry name" value="CADHERIN 23"/>
    <property type="match status" value="1"/>
</dbReference>
<dbReference type="GO" id="GO:0016477">
    <property type="term" value="P:cell migration"/>
    <property type="evidence" value="ECO:0007669"/>
    <property type="project" value="TreeGrafter"/>
</dbReference>
<protein>
    <recommendedName>
        <fullName evidence="6">Cadherin domain-containing protein</fullName>
    </recommendedName>
</protein>
<evidence type="ECO:0000256" key="3">
    <source>
        <dbReference type="ARBA" id="ARBA00022837"/>
    </source>
</evidence>
<comment type="subcellular location">
    <subcellularLocation>
        <location evidence="1">Membrane</location>
    </subcellularLocation>
</comment>
<evidence type="ECO:0000256" key="2">
    <source>
        <dbReference type="ARBA" id="ARBA00022737"/>
    </source>
</evidence>
<reference evidence="7" key="2">
    <citation type="submission" date="2020-09" db="EMBL/GenBank/DDBJ databases">
        <authorList>
            <person name="Sun Q."/>
            <person name="Kim S."/>
        </authorList>
    </citation>
    <scope>NUCLEOTIDE SEQUENCE</scope>
    <source>
        <strain evidence="7">KCTC 32437</strain>
    </source>
</reference>
<keyword evidence="3" id="KW-0106">Calcium</keyword>
<dbReference type="GO" id="GO:0007156">
    <property type="term" value="P:homophilic cell adhesion via plasma membrane adhesion molecules"/>
    <property type="evidence" value="ECO:0007669"/>
    <property type="project" value="InterPro"/>
</dbReference>
<dbReference type="Pfam" id="PF13946">
    <property type="entry name" value="DUF4214"/>
    <property type="match status" value="1"/>
</dbReference>
<dbReference type="SUPFAM" id="SSF49313">
    <property type="entry name" value="Cadherin-like"/>
    <property type="match status" value="1"/>
</dbReference>